<dbReference type="Proteomes" id="UP000504607">
    <property type="component" value="Chromosome 11"/>
</dbReference>
<dbReference type="SUPFAM" id="SSF54637">
    <property type="entry name" value="Thioesterase/thiol ester dehydrase-isomerase"/>
    <property type="match status" value="1"/>
</dbReference>
<dbReference type="RefSeq" id="XP_010933089.1">
    <property type="nucleotide sequence ID" value="XM_010934787.3"/>
</dbReference>
<organism evidence="2 3">
    <name type="scientific">Elaeis guineensis var. tenera</name>
    <name type="common">Oil palm</name>
    <dbReference type="NCBI Taxonomy" id="51953"/>
    <lineage>
        <taxon>Eukaryota</taxon>
        <taxon>Viridiplantae</taxon>
        <taxon>Streptophyta</taxon>
        <taxon>Embryophyta</taxon>
        <taxon>Tracheophyta</taxon>
        <taxon>Spermatophyta</taxon>
        <taxon>Magnoliopsida</taxon>
        <taxon>Liliopsida</taxon>
        <taxon>Arecaceae</taxon>
        <taxon>Arecoideae</taxon>
        <taxon>Cocoseae</taxon>
        <taxon>Elaeidinae</taxon>
        <taxon>Elaeis</taxon>
    </lineage>
</organism>
<reference evidence="3" key="1">
    <citation type="submission" date="2025-08" db="UniProtKB">
        <authorList>
            <consortium name="RefSeq"/>
        </authorList>
    </citation>
    <scope>IDENTIFICATION</scope>
</reference>
<proteinExistence type="predicted"/>
<feature type="domain" description="MaoC-like" evidence="1">
    <location>
        <begin position="48"/>
        <end position="144"/>
    </location>
</feature>
<keyword evidence="2" id="KW-1185">Reference proteome</keyword>
<dbReference type="InterPro" id="IPR050965">
    <property type="entry name" value="UPF0336/Enoyl-CoA_hydratase"/>
</dbReference>
<dbReference type="AlphaFoldDB" id="A0A6I9RVK6"/>
<dbReference type="CDD" id="cd03449">
    <property type="entry name" value="R_hydratase"/>
    <property type="match status" value="1"/>
</dbReference>
<dbReference type="InParanoid" id="A0A6I9RVK6"/>
<dbReference type="Pfam" id="PF01575">
    <property type="entry name" value="MaoC_dehydratas"/>
    <property type="match status" value="1"/>
</dbReference>
<name>A0A6I9RVK6_ELAGV</name>
<sequence length="177" mass="19574">MTMTMRVALLKRILCRPPPPLAISFRCSSSSSTTPEATRLLKVGDVLRESRRFSESDVAQYSEVTGDRNPVHLDADFARRIAGFDGGRVVHGMLVASLFPSVIATHFPGAVYVAQTLKFKLPVYIEDEVVAEVQAAHVRENKKRYIVKFATKCLVDKESLVLDGEAMAILPTLVLNK</sequence>
<accession>A0A6I9RVK6</accession>
<dbReference type="GO" id="GO:0019171">
    <property type="term" value="F:(3R)-hydroxyacyl-[acyl-carrier-protein] dehydratase activity"/>
    <property type="evidence" value="ECO:0007669"/>
    <property type="project" value="TreeGrafter"/>
</dbReference>
<protein>
    <submittedName>
        <fullName evidence="3">Uncharacterized protein LOC105053571</fullName>
    </submittedName>
</protein>
<evidence type="ECO:0000313" key="2">
    <source>
        <dbReference type="Proteomes" id="UP000504607"/>
    </source>
</evidence>
<evidence type="ECO:0000259" key="1">
    <source>
        <dbReference type="Pfam" id="PF01575"/>
    </source>
</evidence>
<gene>
    <name evidence="3" type="primary">LOC105053571</name>
</gene>
<dbReference type="GO" id="GO:0006633">
    <property type="term" value="P:fatty acid biosynthetic process"/>
    <property type="evidence" value="ECO:0007669"/>
    <property type="project" value="TreeGrafter"/>
</dbReference>
<evidence type="ECO:0000313" key="3">
    <source>
        <dbReference type="RefSeq" id="XP_010933089.1"/>
    </source>
</evidence>
<dbReference type="PANTHER" id="PTHR43437:SF3">
    <property type="entry name" value="HYDROXYACYL-THIOESTER DEHYDRATASE TYPE 2, MITOCHONDRIAL"/>
    <property type="match status" value="1"/>
</dbReference>
<dbReference type="InterPro" id="IPR029069">
    <property type="entry name" value="HotDog_dom_sf"/>
</dbReference>
<dbReference type="GO" id="GO:0005739">
    <property type="term" value="C:mitochondrion"/>
    <property type="evidence" value="ECO:0007669"/>
    <property type="project" value="TreeGrafter"/>
</dbReference>
<dbReference type="OrthoDB" id="3592703at2759"/>
<dbReference type="Gene3D" id="3.10.129.10">
    <property type="entry name" value="Hotdog Thioesterase"/>
    <property type="match status" value="1"/>
</dbReference>
<dbReference type="InterPro" id="IPR002539">
    <property type="entry name" value="MaoC-like_dom"/>
</dbReference>
<dbReference type="PANTHER" id="PTHR43437">
    <property type="entry name" value="HYDROXYACYL-THIOESTER DEHYDRATASE TYPE 2, MITOCHONDRIAL-RELATED"/>
    <property type="match status" value="1"/>
</dbReference>